<dbReference type="RefSeq" id="WP_281880132.1">
    <property type="nucleotide sequence ID" value="NZ_AP026976.1"/>
</dbReference>
<proteinExistence type="predicted"/>
<dbReference type="Proteomes" id="UP001317870">
    <property type="component" value="Chromosome"/>
</dbReference>
<gene>
    <name evidence="1" type="ORF">IFM12276_29420</name>
</gene>
<protein>
    <submittedName>
        <fullName evidence="1">Uncharacterized protein</fullName>
    </submittedName>
</protein>
<evidence type="ECO:0000313" key="1">
    <source>
        <dbReference type="EMBL" id="BDT99913.1"/>
    </source>
</evidence>
<keyword evidence="2" id="KW-1185">Reference proteome</keyword>
<organism evidence="1 2">
    <name type="scientific">Nocardia sputorum</name>
    <dbReference type="NCBI Taxonomy" id="2984338"/>
    <lineage>
        <taxon>Bacteria</taxon>
        <taxon>Bacillati</taxon>
        <taxon>Actinomycetota</taxon>
        <taxon>Actinomycetes</taxon>
        <taxon>Mycobacteriales</taxon>
        <taxon>Nocardiaceae</taxon>
        <taxon>Nocardia</taxon>
    </lineage>
</organism>
<reference evidence="1 2" key="1">
    <citation type="submission" date="2022-11" db="EMBL/GenBank/DDBJ databases">
        <title>Genome Sequencing of Nocardia sp. ON39_IFM12276 and assembly.</title>
        <authorList>
            <person name="Shimojima M."/>
            <person name="Toyokawa M."/>
            <person name="Uesaka K."/>
        </authorList>
    </citation>
    <scope>NUCLEOTIDE SEQUENCE [LARGE SCALE GENOMIC DNA]</scope>
    <source>
        <strain evidence="1 2">IFM 12276</strain>
    </source>
</reference>
<name>A0ABM8CY03_9NOCA</name>
<sequence length="143" mass="15892">MTSSKRQRRVRAVQIAGTVDAAARLCGSAADTVQIDRDRRRVPLMSVNIHLSLYVEKLSSPAEADAIEVAVEKVLKEHGIDPWTVVSVFHNPPWVKATSENGPIIVRGFGEWSKIFERDVTNVIRDIAPEADIDLEWGYPDGD</sequence>
<accession>A0ABM8CY03</accession>
<dbReference type="EMBL" id="AP026978">
    <property type="protein sequence ID" value="BDT99913.1"/>
    <property type="molecule type" value="Genomic_DNA"/>
</dbReference>
<evidence type="ECO:0000313" key="2">
    <source>
        <dbReference type="Proteomes" id="UP001317870"/>
    </source>
</evidence>